<dbReference type="AlphaFoldDB" id="A0A6I5RRK0"/>
<reference evidence="1 2" key="1">
    <citation type="submission" date="2020-02" db="EMBL/GenBank/DDBJ databases">
        <title>Broccoli isolated Pseudomonas sp.</title>
        <authorList>
            <person name="Fujikawa T."/>
            <person name="Sawada H."/>
        </authorList>
    </citation>
    <scope>NUCLEOTIDE SEQUENCE [LARGE SCALE GENOMIC DNA]</scope>
    <source>
        <strain evidence="1 2">JCM 32154</strain>
    </source>
</reference>
<dbReference type="Proteomes" id="UP000471751">
    <property type="component" value="Unassembled WGS sequence"/>
</dbReference>
<dbReference type="InterPro" id="IPR021427">
    <property type="entry name" value="DUF3077"/>
</dbReference>
<evidence type="ECO:0000313" key="1">
    <source>
        <dbReference type="EMBL" id="NES10319.1"/>
    </source>
</evidence>
<evidence type="ECO:0000313" key="2">
    <source>
        <dbReference type="Proteomes" id="UP000471751"/>
    </source>
</evidence>
<dbReference type="RefSeq" id="WP_163936263.1">
    <property type="nucleotide sequence ID" value="NZ_BMQU01000008.1"/>
</dbReference>
<proteinExistence type="predicted"/>
<organism evidence="1 2">
    <name type="scientific">Pseudomonas laurentiana</name>
    <dbReference type="NCBI Taxonomy" id="2364649"/>
    <lineage>
        <taxon>Bacteria</taxon>
        <taxon>Pseudomonadati</taxon>
        <taxon>Pseudomonadota</taxon>
        <taxon>Gammaproteobacteria</taxon>
        <taxon>Pseudomonadales</taxon>
        <taxon>Pseudomonadaceae</taxon>
        <taxon>Pseudomonas</taxon>
    </lineage>
</organism>
<sequence>MTTAPCNPPPAGSVLTTTTTTFGSCEGSHAPLFRVCAGVEAEHALVHLSVLLRSADAANNQACDLVDAQTRHLLWATRNALEMSKGLVEALLLSIESST</sequence>
<name>A0A6I5RRK0_9PSED</name>
<dbReference type="EMBL" id="JAAHBT010000119">
    <property type="protein sequence ID" value="NES10319.1"/>
    <property type="molecule type" value="Genomic_DNA"/>
</dbReference>
<comment type="caution">
    <text evidence="1">The sequence shown here is derived from an EMBL/GenBank/DDBJ whole genome shotgun (WGS) entry which is preliminary data.</text>
</comment>
<dbReference type="Pfam" id="PF11275">
    <property type="entry name" value="DUF3077"/>
    <property type="match status" value="1"/>
</dbReference>
<keyword evidence="2" id="KW-1185">Reference proteome</keyword>
<protein>
    <submittedName>
        <fullName evidence="1">DUF3077 domain-containing protein</fullName>
    </submittedName>
</protein>
<gene>
    <name evidence="1" type="ORF">G3O07_12140</name>
</gene>
<accession>A0A6I5RRK0</accession>